<dbReference type="InterPro" id="IPR037066">
    <property type="entry name" value="Plug_dom_sf"/>
</dbReference>
<evidence type="ECO:0000313" key="10">
    <source>
        <dbReference type="EMBL" id="MDC7684363.1"/>
    </source>
</evidence>
<comment type="caution">
    <text evidence="10">The sequence shown here is derived from an EMBL/GenBank/DDBJ whole genome shotgun (WGS) entry which is preliminary data.</text>
</comment>
<evidence type="ECO:0000313" key="11">
    <source>
        <dbReference type="Proteomes" id="UP001214854"/>
    </source>
</evidence>
<sequence>MIKKTMRSGLMVSTTLCGALLSLAVPALVTAVATAVPTTALAQDLTSGTLGGTVKSEEGTPAAGATVTITGESTGYTGTATTDAEGKFQISQIPLGRYTVDITTKSGAKASETVLVTLGAVSSYDFTAGGSSIQTVVVRGKARRNLDFDRTTRGSVLDVQTLSERLPMGRSIEALADLVPGITINDVFGPPSIAGASPAENIYYVNGMNVTNFRNFLGGTTVPYDFYDQIEVKTGGYSAEYGRSTGGAFIATTRSGSNTFKGGVAYYYQPDSLATKGDFTYDKIYSQKTRKEYPTSSEANLWLSGPIIKDHIYFFGFYNPRDLQSEVNTYDTTSGKLLYKTTESREDPFWGGKLDFVLNPQHRLEYTYFNDDQSSVKPTLDTSTGKAPAVTRMSGGKTEIVKYTGKFTDWFTLSAMYGRSTYNQTSSSDVDSEANVYENGQVVRGNTDLLIETGTDDRKNYRVDADFYFNLAGKHHLKVGVDKEELHADAISSYSGGVYYRYYTGATSCGGTTITNCVRVRKLFSGGAFDVENQAFYIQDSWEITDRLALNLGLRSDNFDNMNAAGKSFLKMENKVAPRIGISYDPTGDKSSKLTAFYGRYYLPVAANTNIRMAGGENFTQDWYSYTGRNATTLVPTLGTLYLHEVLSDGTVPDAGTLVSQNLEPQYQDEFIVGYEKRLDSGWKVGVDFTYRKLSAVMEDADVDMTNAAAYLVSKGVITQAQANSGSFGSSGYVLLNPGKDLVVALGDSFGAAAGKVVTISADALGFPEAKRNYQALTFSAERPWDGTWYLGGSLTLSRTVGNIEGGVKSDNGQDDTGLTQDFDEPGWTDGSYGLLPNHHGYNLKLYGSYEFSENLRGGFNANILSPRHYGCIGAYPLNDGRAVATTITAWYCGGKLTPRGESFSGDWIKKLDVNLTWTQPIPIGTVKVTADVFNVFNFQGAEQYVETGDISLTSRNPNYGSPSSYQNPRYVRIGLKYEF</sequence>
<keyword evidence="8" id="KW-0732">Signal</keyword>
<keyword evidence="6 7" id="KW-0998">Cell outer membrane</keyword>
<organism evidence="10 11">
    <name type="scientific">Asticcacaulis aquaticus</name>
    <dbReference type="NCBI Taxonomy" id="2984212"/>
    <lineage>
        <taxon>Bacteria</taxon>
        <taxon>Pseudomonadati</taxon>
        <taxon>Pseudomonadota</taxon>
        <taxon>Alphaproteobacteria</taxon>
        <taxon>Caulobacterales</taxon>
        <taxon>Caulobacteraceae</taxon>
        <taxon>Asticcacaulis</taxon>
    </lineage>
</organism>
<dbReference type="Pfam" id="PF07715">
    <property type="entry name" value="Plug"/>
    <property type="match status" value="1"/>
</dbReference>
<evidence type="ECO:0000256" key="4">
    <source>
        <dbReference type="ARBA" id="ARBA00022692"/>
    </source>
</evidence>
<dbReference type="Gene3D" id="2.60.40.10">
    <property type="entry name" value="Immunoglobulins"/>
    <property type="match status" value="1"/>
</dbReference>
<keyword evidence="5 7" id="KW-0472">Membrane</keyword>
<dbReference type="SUPFAM" id="SSF56935">
    <property type="entry name" value="Porins"/>
    <property type="match status" value="1"/>
</dbReference>
<name>A0ABT5HWE3_9CAUL</name>
<dbReference type="PANTHER" id="PTHR30069">
    <property type="entry name" value="TONB-DEPENDENT OUTER MEMBRANE RECEPTOR"/>
    <property type="match status" value="1"/>
</dbReference>
<proteinExistence type="inferred from homology"/>
<keyword evidence="10" id="KW-0675">Receptor</keyword>
<keyword evidence="11" id="KW-1185">Reference proteome</keyword>
<dbReference type="PROSITE" id="PS52016">
    <property type="entry name" value="TONB_DEPENDENT_REC_3"/>
    <property type="match status" value="1"/>
</dbReference>
<dbReference type="Gene3D" id="2.40.170.20">
    <property type="entry name" value="TonB-dependent receptor, beta-barrel domain"/>
    <property type="match status" value="1"/>
</dbReference>
<gene>
    <name evidence="10" type="ORF">PQU92_13830</name>
</gene>
<keyword evidence="4 7" id="KW-0812">Transmembrane</keyword>
<feature type="signal peptide" evidence="8">
    <location>
        <begin position="1"/>
        <end position="42"/>
    </location>
</feature>
<feature type="domain" description="Big-1" evidence="9">
    <location>
        <begin position="30"/>
        <end position="119"/>
    </location>
</feature>
<dbReference type="InterPro" id="IPR036942">
    <property type="entry name" value="Beta-barrel_TonB_sf"/>
</dbReference>
<evidence type="ECO:0000256" key="1">
    <source>
        <dbReference type="ARBA" id="ARBA00004571"/>
    </source>
</evidence>
<reference evidence="10 11" key="1">
    <citation type="submission" date="2023-01" db="EMBL/GenBank/DDBJ databases">
        <title>Novel species of the genus Asticcacaulis isolated from rivers.</title>
        <authorList>
            <person name="Lu H."/>
        </authorList>
    </citation>
    <scope>NUCLEOTIDE SEQUENCE [LARGE SCALE GENOMIC DNA]</scope>
    <source>
        <strain evidence="10 11">BYS171W</strain>
    </source>
</reference>
<dbReference type="InterPro" id="IPR012910">
    <property type="entry name" value="Plug_dom"/>
</dbReference>
<dbReference type="InterPro" id="IPR013783">
    <property type="entry name" value="Ig-like_fold"/>
</dbReference>
<comment type="similarity">
    <text evidence="7">Belongs to the TonB-dependent receptor family.</text>
</comment>
<evidence type="ECO:0000256" key="7">
    <source>
        <dbReference type="PROSITE-ProRule" id="PRU01360"/>
    </source>
</evidence>
<dbReference type="Pfam" id="PF25183">
    <property type="entry name" value="OMP_b-brl_4"/>
    <property type="match status" value="2"/>
</dbReference>
<evidence type="ECO:0000256" key="2">
    <source>
        <dbReference type="ARBA" id="ARBA00022448"/>
    </source>
</evidence>
<dbReference type="PANTHER" id="PTHR30069:SF46">
    <property type="entry name" value="OAR PROTEIN"/>
    <property type="match status" value="1"/>
</dbReference>
<dbReference type="Pfam" id="PF13620">
    <property type="entry name" value="CarboxypepD_reg"/>
    <property type="match status" value="1"/>
</dbReference>
<dbReference type="RefSeq" id="WP_272748836.1">
    <property type="nucleotide sequence ID" value="NZ_JAQQKX010000011.1"/>
</dbReference>
<accession>A0ABT5HWE3</accession>
<dbReference type="Proteomes" id="UP001214854">
    <property type="component" value="Unassembled WGS sequence"/>
</dbReference>
<dbReference type="InterPro" id="IPR003344">
    <property type="entry name" value="Big_1_dom"/>
</dbReference>
<dbReference type="InterPro" id="IPR013784">
    <property type="entry name" value="Carb-bd-like_fold"/>
</dbReference>
<dbReference type="EMBL" id="JAQQKX010000011">
    <property type="protein sequence ID" value="MDC7684363.1"/>
    <property type="molecule type" value="Genomic_DNA"/>
</dbReference>
<keyword evidence="3 7" id="KW-1134">Transmembrane beta strand</keyword>
<evidence type="ECO:0000256" key="6">
    <source>
        <dbReference type="ARBA" id="ARBA00023237"/>
    </source>
</evidence>
<dbReference type="SUPFAM" id="SSF49452">
    <property type="entry name" value="Starch-binding domain-like"/>
    <property type="match status" value="1"/>
</dbReference>
<protein>
    <submittedName>
        <fullName evidence="10">TonB-dependent receptor</fullName>
    </submittedName>
</protein>
<evidence type="ECO:0000256" key="5">
    <source>
        <dbReference type="ARBA" id="ARBA00023136"/>
    </source>
</evidence>
<comment type="subcellular location">
    <subcellularLocation>
        <location evidence="1 7">Cell outer membrane</location>
        <topology evidence="1 7">Multi-pass membrane protein</topology>
    </subcellularLocation>
</comment>
<dbReference type="InterPro" id="IPR039426">
    <property type="entry name" value="TonB-dep_rcpt-like"/>
</dbReference>
<dbReference type="InterPro" id="IPR057601">
    <property type="entry name" value="Oar-like_b-barrel"/>
</dbReference>
<evidence type="ECO:0000259" key="9">
    <source>
        <dbReference type="PROSITE" id="PS51127"/>
    </source>
</evidence>
<dbReference type="PROSITE" id="PS51127">
    <property type="entry name" value="BIG1"/>
    <property type="match status" value="1"/>
</dbReference>
<keyword evidence="2 7" id="KW-0813">Transport</keyword>
<dbReference type="Gene3D" id="2.170.130.10">
    <property type="entry name" value="TonB-dependent receptor, plug domain"/>
    <property type="match status" value="1"/>
</dbReference>
<evidence type="ECO:0000256" key="3">
    <source>
        <dbReference type="ARBA" id="ARBA00022452"/>
    </source>
</evidence>
<feature type="chain" id="PRO_5047216357" evidence="8">
    <location>
        <begin position="43"/>
        <end position="980"/>
    </location>
</feature>
<evidence type="ECO:0000256" key="8">
    <source>
        <dbReference type="SAM" id="SignalP"/>
    </source>
</evidence>